<keyword evidence="2" id="KW-0285">Flavoprotein</keyword>
<dbReference type="InterPro" id="IPR003953">
    <property type="entry name" value="FAD-dep_OxRdtase_2_FAD-bd"/>
</dbReference>
<dbReference type="Pfam" id="PF00890">
    <property type="entry name" value="FAD_binding_2"/>
    <property type="match status" value="2"/>
</dbReference>
<dbReference type="SUPFAM" id="SSF51905">
    <property type="entry name" value="FAD/NAD(P)-binding domain"/>
    <property type="match status" value="1"/>
</dbReference>
<name>A0A556AIM0_9BURK</name>
<dbReference type="Gene3D" id="3.50.50.60">
    <property type="entry name" value="FAD/NAD(P)-binding domain"/>
    <property type="match status" value="1"/>
</dbReference>
<keyword evidence="4" id="KW-0560">Oxidoreductase</keyword>
<dbReference type="SUPFAM" id="SSF56425">
    <property type="entry name" value="Succinate dehydrogenase/fumarate reductase flavoprotein, catalytic domain"/>
    <property type="match status" value="1"/>
</dbReference>
<dbReference type="Gene3D" id="3.90.700.10">
    <property type="entry name" value="Succinate dehydrogenase/fumarate reductase flavoprotein, catalytic domain"/>
    <property type="match status" value="1"/>
</dbReference>
<organism evidence="6 7">
    <name type="scientific">Verticiella sediminum</name>
    <dbReference type="NCBI Taxonomy" id="1247510"/>
    <lineage>
        <taxon>Bacteria</taxon>
        <taxon>Pseudomonadati</taxon>
        <taxon>Pseudomonadota</taxon>
        <taxon>Betaproteobacteria</taxon>
        <taxon>Burkholderiales</taxon>
        <taxon>Alcaligenaceae</taxon>
        <taxon>Verticiella</taxon>
    </lineage>
</organism>
<reference evidence="6 7" key="1">
    <citation type="submission" date="2019-07" db="EMBL/GenBank/DDBJ databases">
        <title>Qingshengfaniella alkalisoli gen. nov., sp. nov., isolated from saline soil.</title>
        <authorList>
            <person name="Xu L."/>
            <person name="Huang X.-X."/>
            <person name="Sun J.-Q."/>
        </authorList>
    </citation>
    <scope>NUCLEOTIDE SEQUENCE [LARGE SCALE GENOMIC DNA]</scope>
    <source>
        <strain evidence="6 7">DSM 27279</strain>
    </source>
</reference>
<dbReference type="PANTHER" id="PTHR43400:SF7">
    <property type="entry name" value="FAD-DEPENDENT OXIDOREDUCTASE 2 FAD BINDING DOMAIN-CONTAINING PROTEIN"/>
    <property type="match status" value="1"/>
</dbReference>
<proteinExistence type="predicted"/>
<evidence type="ECO:0000256" key="2">
    <source>
        <dbReference type="ARBA" id="ARBA00022630"/>
    </source>
</evidence>
<keyword evidence="3" id="KW-0274">FAD</keyword>
<feature type="domain" description="FAD-dependent oxidoreductase 2 FAD-binding" evidence="5">
    <location>
        <begin position="14"/>
        <end position="244"/>
    </location>
</feature>
<protein>
    <submittedName>
        <fullName evidence="6">FAD-dependent oxidoreductase</fullName>
    </submittedName>
</protein>
<evidence type="ECO:0000256" key="3">
    <source>
        <dbReference type="ARBA" id="ARBA00022827"/>
    </source>
</evidence>
<dbReference type="EMBL" id="VLTJ01000029">
    <property type="protein sequence ID" value="TSH92752.1"/>
    <property type="molecule type" value="Genomic_DNA"/>
</dbReference>
<accession>A0A556AIM0</accession>
<dbReference type="Proteomes" id="UP000318405">
    <property type="component" value="Unassembled WGS sequence"/>
</dbReference>
<keyword evidence="7" id="KW-1185">Reference proteome</keyword>
<dbReference type="OrthoDB" id="9813348at2"/>
<comment type="cofactor">
    <cofactor evidence="1">
        <name>FAD</name>
        <dbReference type="ChEBI" id="CHEBI:57692"/>
    </cofactor>
</comment>
<dbReference type="InterPro" id="IPR027477">
    <property type="entry name" value="Succ_DH/fumarate_Rdtase_cat_sf"/>
</dbReference>
<feature type="domain" description="FAD-dependent oxidoreductase 2 FAD-binding" evidence="5">
    <location>
        <begin position="304"/>
        <end position="470"/>
    </location>
</feature>
<dbReference type="InterPro" id="IPR050315">
    <property type="entry name" value="FAD-oxidoreductase_2"/>
</dbReference>
<comment type="caution">
    <text evidence="6">The sequence shown here is derived from an EMBL/GenBank/DDBJ whole genome shotgun (WGS) entry which is preliminary data.</text>
</comment>
<dbReference type="PANTHER" id="PTHR43400">
    <property type="entry name" value="FUMARATE REDUCTASE"/>
    <property type="match status" value="1"/>
</dbReference>
<evidence type="ECO:0000259" key="5">
    <source>
        <dbReference type="Pfam" id="PF00890"/>
    </source>
</evidence>
<dbReference type="AlphaFoldDB" id="A0A556AIM0"/>
<dbReference type="InterPro" id="IPR036188">
    <property type="entry name" value="FAD/NAD-bd_sf"/>
</dbReference>
<dbReference type="GO" id="GO:0016491">
    <property type="term" value="F:oxidoreductase activity"/>
    <property type="evidence" value="ECO:0007669"/>
    <property type="project" value="UniProtKB-KW"/>
</dbReference>
<dbReference type="PRINTS" id="PR00411">
    <property type="entry name" value="PNDRDTASEI"/>
</dbReference>
<evidence type="ECO:0000313" key="7">
    <source>
        <dbReference type="Proteomes" id="UP000318405"/>
    </source>
</evidence>
<gene>
    <name evidence="6" type="ORF">FOZ76_15190</name>
</gene>
<evidence type="ECO:0000256" key="1">
    <source>
        <dbReference type="ARBA" id="ARBA00001974"/>
    </source>
</evidence>
<evidence type="ECO:0000313" key="6">
    <source>
        <dbReference type="EMBL" id="TSH92752.1"/>
    </source>
</evidence>
<evidence type="ECO:0000256" key="4">
    <source>
        <dbReference type="ARBA" id="ARBA00023002"/>
    </source>
</evidence>
<sequence>MQLPARQTSRITTDVIVVGGGGSGLAAAIEAAAVGRRVMLVEKGPRLGGTTAWSVGSISATNTPQQLRRGILDSPDAHLEDLEKFNSVLGLKGNAALSRTLVDNVPETVRWLMSMGVEFFGPMNELPHRKPRMHLVLPNSRAYIYHLSHRARTLGVDIRTSTRAIALLTEHGAVLGIRCDTPDGALEILARGGVVLCSGDYSASQHKRAEHLGLGMADVQPVNIRNTGDGHDMVQQVGGRLINSHLFLAGIRFEAPSAKWLHRLPPWRIVTRAMRFMLEALPGALIRPLVMSFLTTVLVPSPKLLRQGAILVNGNGLRFCDELDSPGPCIAQQPGQVAYLILDAKLAARFTGWPNYVSTAPGLAYASIADYRSNRKDIYREAPSLDALAKKIGVPAEALARTVAEHNRNMGTNAETDSRRALDEGPYIALGPVRYLINFTDGGVAVSDNLEVLGADGQGIPGLYAAGFTGMGGVLLEGHGHHLAWAFTSGRLAGRRAAYRAVTDDIPEAAHAAAPSH</sequence>
<dbReference type="RefSeq" id="WP_143949118.1">
    <property type="nucleotide sequence ID" value="NZ_BAABMB010000001.1"/>
</dbReference>